<evidence type="ECO:0000256" key="1">
    <source>
        <dbReference type="SAM" id="MobiDB-lite"/>
    </source>
</evidence>
<evidence type="ECO:0000313" key="2">
    <source>
        <dbReference type="EMBL" id="TXD93481.1"/>
    </source>
</evidence>
<reference evidence="2 3" key="1">
    <citation type="submission" date="2019-08" db="EMBL/GenBank/DDBJ databases">
        <title>Genome sequence of Gillisia hiemivivida IC154 (type strain).</title>
        <authorList>
            <person name="Bowman J.P."/>
        </authorList>
    </citation>
    <scope>NUCLEOTIDE SEQUENCE [LARGE SCALE GENOMIC DNA]</scope>
    <source>
        <strain evidence="2 3">IC154</strain>
    </source>
</reference>
<feature type="region of interest" description="Disordered" evidence="1">
    <location>
        <begin position="60"/>
        <end position="85"/>
    </location>
</feature>
<dbReference type="Proteomes" id="UP000321367">
    <property type="component" value="Unassembled WGS sequence"/>
</dbReference>
<accession>A0A5C6ZS18</accession>
<organism evidence="2 3">
    <name type="scientific">Gillisia hiemivivida</name>
    <dbReference type="NCBI Taxonomy" id="291190"/>
    <lineage>
        <taxon>Bacteria</taxon>
        <taxon>Pseudomonadati</taxon>
        <taxon>Bacteroidota</taxon>
        <taxon>Flavobacteriia</taxon>
        <taxon>Flavobacteriales</taxon>
        <taxon>Flavobacteriaceae</taxon>
        <taxon>Gillisia</taxon>
    </lineage>
</organism>
<dbReference type="EMBL" id="VORY01000010">
    <property type="protein sequence ID" value="TXD93481.1"/>
    <property type="molecule type" value="Genomic_DNA"/>
</dbReference>
<evidence type="ECO:0000313" key="3">
    <source>
        <dbReference type="Proteomes" id="UP000321367"/>
    </source>
</evidence>
<gene>
    <name evidence="2" type="ORF">ES724_09690</name>
</gene>
<comment type="caution">
    <text evidence="2">The sequence shown here is derived from an EMBL/GenBank/DDBJ whole genome shotgun (WGS) entry which is preliminary data.</text>
</comment>
<dbReference type="AlphaFoldDB" id="A0A5C6ZS18"/>
<name>A0A5C6ZS18_9FLAO</name>
<sequence>MKKKLESELKNLANTILNNASGSSTAQLKQLAKELYEKLTIVAFTEENLSGLKETPNVSTAVKQEEITPEKATESTKDEYLPDGTEYNDTEAITELNTEMIKDIVAQMPPETAHVDSMVDNIIAKSNNGKLPENSDDFMKSDFRDIGVDYDNLPSFEPVKRQEKEKPRSLNDRLKKGINIGLNERLSFIKHLFDGHTNDYNRVISQLNTFDKLDDAHKFIQQVVKPDYKNWEGKEEYEERFMALVENKFNQ</sequence>
<dbReference type="RefSeq" id="WP_146932497.1">
    <property type="nucleotide sequence ID" value="NZ_CBCSHZ010000013.1"/>
</dbReference>
<feature type="compositionally biased region" description="Basic and acidic residues" evidence="1">
    <location>
        <begin position="63"/>
        <end position="80"/>
    </location>
</feature>
<proteinExistence type="predicted"/>
<keyword evidence="3" id="KW-1185">Reference proteome</keyword>
<protein>
    <submittedName>
        <fullName evidence="2">Uncharacterized protein</fullName>
    </submittedName>
</protein>
<dbReference type="OrthoDB" id="1100725at2"/>